<dbReference type="Gene3D" id="1.20.58.560">
    <property type="match status" value="1"/>
</dbReference>
<name>A0A8J2VQV7_9BACL</name>
<evidence type="ECO:0000313" key="15">
    <source>
        <dbReference type="EMBL" id="GGE38996.1"/>
    </source>
</evidence>
<dbReference type="InterPro" id="IPR032810">
    <property type="entry name" value="CCA-adding_enz_C"/>
</dbReference>
<dbReference type="Proteomes" id="UP000628775">
    <property type="component" value="Unassembled WGS sequence"/>
</dbReference>
<feature type="domain" description="CCA-adding enzyme C-terminal" evidence="14">
    <location>
        <begin position="250"/>
        <end position="392"/>
    </location>
</feature>
<dbReference type="Pfam" id="PF12627">
    <property type="entry name" value="PolyA_pol_RNAbd"/>
    <property type="match status" value="1"/>
</dbReference>
<evidence type="ECO:0000256" key="4">
    <source>
        <dbReference type="ARBA" id="ARBA00022695"/>
    </source>
</evidence>
<comment type="function">
    <text evidence="11">Catalyzes the addition and repair of the essential 3'-terminal CCA sequence in tRNAs without using a nucleic acid template. Adds these three nucleotides in the order of C, C, and A to the tRNA nucleotide-73, using CTP and ATP as substrates and producing inorganic pyrophosphate. tRNA 3'-terminal CCA addition is required both for tRNA processing and repair. Also involved in tRNA surveillance by mediating tandem CCA addition to generate a CCACCA at the 3' terminus of unstable tRNAs. While stable tRNAs receive only 3'-terminal CCA, unstable tRNAs are marked with CCACCA and rapidly degraded.</text>
</comment>
<dbReference type="HAMAP" id="MF_01263">
    <property type="entry name" value="CCA_bact_type3"/>
    <property type="match status" value="1"/>
</dbReference>
<keyword evidence="2 11" id="KW-0808">Transferase</keyword>
<feature type="domain" description="tRNA nucleotidyltransferase/poly(A) polymerase RNA and SrmB- binding" evidence="13">
    <location>
        <begin position="173"/>
        <end position="227"/>
    </location>
</feature>
<evidence type="ECO:0000256" key="7">
    <source>
        <dbReference type="ARBA" id="ARBA00022800"/>
    </source>
</evidence>
<dbReference type="CDD" id="cd05398">
    <property type="entry name" value="NT_ClassII-CCAase"/>
    <property type="match status" value="1"/>
</dbReference>
<dbReference type="GO" id="GO:0001680">
    <property type="term" value="P:tRNA 3'-terminal CCA addition"/>
    <property type="evidence" value="ECO:0007669"/>
    <property type="project" value="UniProtKB-UniRule"/>
</dbReference>
<dbReference type="InterPro" id="IPR023068">
    <property type="entry name" value="CCA-adding_enz_firmicutes"/>
</dbReference>
<dbReference type="Gene3D" id="1.10.110.30">
    <property type="match status" value="1"/>
</dbReference>
<dbReference type="GO" id="GO:0000049">
    <property type="term" value="F:tRNA binding"/>
    <property type="evidence" value="ECO:0007669"/>
    <property type="project" value="UniProtKB-UniRule"/>
</dbReference>
<dbReference type="PANTHER" id="PTHR46173">
    <property type="entry name" value="CCA TRNA NUCLEOTIDYLTRANSFERASE 1, MITOCHONDRIAL"/>
    <property type="match status" value="1"/>
</dbReference>
<feature type="binding site" evidence="11">
    <location>
        <position position="42"/>
    </location>
    <ligand>
        <name>Mg(2+)</name>
        <dbReference type="ChEBI" id="CHEBI:18420"/>
    </ligand>
</feature>
<dbReference type="Gene3D" id="3.30.460.10">
    <property type="entry name" value="Beta Polymerase, domain 2"/>
    <property type="match status" value="1"/>
</dbReference>
<comment type="catalytic activity">
    <reaction evidence="11">
        <text>a tRNA with a 3' CCA end + 2 CTP + ATP = a tRNA with a 3' CCACCA end + 3 diphosphate</text>
        <dbReference type="Rhea" id="RHEA:76235"/>
        <dbReference type="Rhea" id="RHEA-COMP:10468"/>
        <dbReference type="Rhea" id="RHEA-COMP:18655"/>
        <dbReference type="ChEBI" id="CHEBI:30616"/>
        <dbReference type="ChEBI" id="CHEBI:33019"/>
        <dbReference type="ChEBI" id="CHEBI:37563"/>
        <dbReference type="ChEBI" id="CHEBI:83071"/>
        <dbReference type="ChEBI" id="CHEBI:195187"/>
    </reaction>
</comment>
<dbReference type="GO" id="GO:0042245">
    <property type="term" value="P:RNA repair"/>
    <property type="evidence" value="ECO:0007669"/>
    <property type="project" value="UniProtKB-KW"/>
</dbReference>
<gene>
    <name evidence="11 15" type="primary">cca</name>
    <name evidence="15" type="ORF">GCM10011391_17220</name>
</gene>
<dbReference type="SUPFAM" id="SSF81301">
    <property type="entry name" value="Nucleotidyltransferase"/>
    <property type="match status" value="1"/>
</dbReference>
<feature type="binding site" evidence="11">
    <location>
        <position position="30"/>
    </location>
    <ligand>
        <name>CTP</name>
        <dbReference type="ChEBI" id="CHEBI:37563"/>
    </ligand>
</feature>
<keyword evidence="3 11" id="KW-0819">tRNA processing</keyword>
<organism evidence="15 16">
    <name type="scientific">Pullulanibacillus camelliae</name>
    <dbReference type="NCBI Taxonomy" id="1707096"/>
    <lineage>
        <taxon>Bacteria</taxon>
        <taxon>Bacillati</taxon>
        <taxon>Bacillota</taxon>
        <taxon>Bacilli</taxon>
        <taxon>Bacillales</taxon>
        <taxon>Sporolactobacillaceae</taxon>
        <taxon>Pullulanibacillus</taxon>
    </lineage>
</organism>
<sequence>MKAPFELAERVLKRFIDHGYEAYIVGGAVRNWLLGLSIHDIDIATSAKPEEVIALFPSTFPVGIEHGTVLVRHDHVDYEVTTFRTEGTYSDFRHPQHVTFIGSLEEDLARRDFTMNAMARDISGVIIDPFHGRQHLKKRLLRTVGQAEARFLEDPLRMLRAARFVSQLNVKADSEVIEAMQKQKCYIQRLSIERVLQEMSKLLQGHWVLYGLELLMATNVLFELPMLSNVTPQERQHLLSVDFNRCASLAERWATFLLALERAAPAAFLKKWRFSNALKNQILLLMQNYHCYKEAEWTAWNLYRVGLHQALAIQRLRAARHEAVESVMEHLQAMAQALPIQTRADLVIDGHDLQAWLDQPPGPWIKGTLANIEQAVVEKQLPNERAAIKRWVKACHEQKKKP</sequence>
<keyword evidence="8 11" id="KW-0067">ATP-binding</keyword>
<feature type="binding site" evidence="11">
    <location>
        <position position="30"/>
    </location>
    <ligand>
        <name>ATP</name>
        <dbReference type="ChEBI" id="CHEBI:30616"/>
    </ligand>
</feature>
<dbReference type="GO" id="GO:0000287">
    <property type="term" value="F:magnesium ion binding"/>
    <property type="evidence" value="ECO:0007669"/>
    <property type="project" value="UniProtKB-UniRule"/>
</dbReference>
<evidence type="ECO:0000256" key="3">
    <source>
        <dbReference type="ARBA" id="ARBA00022694"/>
    </source>
</evidence>
<proteinExistence type="inferred from homology"/>
<dbReference type="Pfam" id="PF01743">
    <property type="entry name" value="PolyA_pol"/>
    <property type="match status" value="1"/>
</dbReference>
<evidence type="ECO:0000256" key="6">
    <source>
        <dbReference type="ARBA" id="ARBA00022741"/>
    </source>
</evidence>
<evidence type="ECO:0000313" key="16">
    <source>
        <dbReference type="Proteomes" id="UP000628775"/>
    </source>
</evidence>
<accession>A0A8J2VQV7</accession>
<keyword evidence="16" id="KW-1185">Reference proteome</keyword>
<dbReference type="Pfam" id="PF13735">
    <property type="entry name" value="tRNA_NucTran2_2"/>
    <property type="match status" value="1"/>
</dbReference>
<evidence type="ECO:0000256" key="1">
    <source>
        <dbReference type="ARBA" id="ARBA00001946"/>
    </source>
</evidence>
<dbReference type="InterPro" id="IPR002646">
    <property type="entry name" value="PolA_pol_head_dom"/>
</dbReference>
<dbReference type="InterPro" id="IPR032828">
    <property type="entry name" value="PolyA_RNA-bd"/>
</dbReference>
<keyword evidence="10 11" id="KW-0694">RNA-binding</keyword>
<dbReference type="InterPro" id="IPR050264">
    <property type="entry name" value="Bact_CCA-adding_enz_type3_sf"/>
</dbReference>
<keyword evidence="4 11" id="KW-0548">Nucleotidyltransferase</keyword>
<feature type="binding site" evidence="11">
    <location>
        <position position="27"/>
    </location>
    <ligand>
        <name>CTP</name>
        <dbReference type="ChEBI" id="CHEBI:37563"/>
    </ligand>
</feature>
<keyword evidence="7 11" id="KW-0692">RNA repair</keyword>
<comment type="similarity">
    <text evidence="11">Belongs to the tRNA nucleotidyltransferase/poly(A) polymerase family. Bacterial CCA-adding enzyme type 3 subfamily.</text>
</comment>
<dbReference type="GO" id="GO:0005524">
    <property type="term" value="F:ATP binding"/>
    <property type="evidence" value="ECO:0007669"/>
    <property type="project" value="UniProtKB-UniRule"/>
</dbReference>
<comment type="cofactor">
    <cofactor evidence="1 11">
        <name>Mg(2+)</name>
        <dbReference type="ChEBI" id="CHEBI:18420"/>
    </cofactor>
</comment>
<keyword evidence="5 11" id="KW-0479">Metal-binding</keyword>
<evidence type="ECO:0000259" key="14">
    <source>
        <dbReference type="Pfam" id="PF13735"/>
    </source>
</evidence>
<feature type="binding site" evidence="11">
    <location>
        <position position="111"/>
    </location>
    <ligand>
        <name>CTP</name>
        <dbReference type="ChEBI" id="CHEBI:37563"/>
    </ligand>
</feature>
<feature type="binding site" evidence="11">
    <location>
        <position position="163"/>
    </location>
    <ligand>
        <name>CTP</name>
        <dbReference type="ChEBI" id="CHEBI:37563"/>
    </ligand>
</feature>
<dbReference type="EMBL" id="BMIR01000006">
    <property type="protein sequence ID" value="GGE38996.1"/>
    <property type="molecule type" value="Genomic_DNA"/>
</dbReference>
<comment type="miscellaneous">
    <text evidence="11">A single active site specifically recognizes both ATP and CTP and is responsible for their addition.</text>
</comment>
<evidence type="ECO:0000256" key="8">
    <source>
        <dbReference type="ARBA" id="ARBA00022840"/>
    </source>
</evidence>
<dbReference type="InterPro" id="IPR043519">
    <property type="entry name" value="NT_sf"/>
</dbReference>
<dbReference type="AlphaFoldDB" id="A0A8J2VQV7"/>
<feature type="binding site" evidence="11">
    <location>
        <position position="160"/>
    </location>
    <ligand>
        <name>ATP</name>
        <dbReference type="ChEBI" id="CHEBI:30616"/>
    </ligand>
</feature>
<feature type="binding site" evidence="11">
    <location>
        <position position="163"/>
    </location>
    <ligand>
        <name>ATP</name>
        <dbReference type="ChEBI" id="CHEBI:30616"/>
    </ligand>
</feature>
<feature type="binding site" evidence="11">
    <location>
        <position position="40"/>
    </location>
    <ligand>
        <name>Mg(2+)</name>
        <dbReference type="ChEBI" id="CHEBI:18420"/>
    </ligand>
</feature>
<dbReference type="RefSeq" id="WP_188692196.1">
    <property type="nucleotide sequence ID" value="NZ_BMIR01000006.1"/>
</dbReference>
<keyword evidence="6 11" id="KW-0547">Nucleotide-binding</keyword>
<dbReference type="NCBIfam" id="NF009814">
    <property type="entry name" value="PRK13299.1"/>
    <property type="match status" value="1"/>
</dbReference>
<feature type="binding site" evidence="11">
    <location>
        <position position="154"/>
    </location>
    <ligand>
        <name>ATP</name>
        <dbReference type="ChEBI" id="CHEBI:30616"/>
    </ligand>
</feature>
<feature type="binding site" evidence="11">
    <location>
        <position position="111"/>
    </location>
    <ligand>
        <name>ATP</name>
        <dbReference type="ChEBI" id="CHEBI:30616"/>
    </ligand>
</feature>
<evidence type="ECO:0000259" key="13">
    <source>
        <dbReference type="Pfam" id="PF12627"/>
    </source>
</evidence>
<keyword evidence="9 11" id="KW-0460">Magnesium</keyword>
<feature type="domain" description="Poly A polymerase head" evidence="12">
    <location>
        <begin position="22"/>
        <end position="142"/>
    </location>
</feature>
<feature type="binding site" evidence="11">
    <location>
        <position position="157"/>
    </location>
    <ligand>
        <name>CTP</name>
        <dbReference type="ChEBI" id="CHEBI:37563"/>
    </ligand>
</feature>
<dbReference type="PANTHER" id="PTHR46173:SF1">
    <property type="entry name" value="CCA TRNA NUCLEOTIDYLTRANSFERASE 1, MITOCHONDRIAL"/>
    <property type="match status" value="1"/>
</dbReference>
<reference evidence="15" key="2">
    <citation type="submission" date="2020-09" db="EMBL/GenBank/DDBJ databases">
        <authorList>
            <person name="Sun Q."/>
            <person name="Zhou Y."/>
        </authorList>
    </citation>
    <scope>NUCLEOTIDE SEQUENCE</scope>
    <source>
        <strain evidence="15">CGMCC 1.15371</strain>
    </source>
</reference>
<reference evidence="15" key="1">
    <citation type="journal article" date="2014" name="Int. J. Syst. Evol. Microbiol.">
        <title>Complete genome sequence of Corynebacterium casei LMG S-19264T (=DSM 44701T), isolated from a smear-ripened cheese.</title>
        <authorList>
            <consortium name="US DOE Joint Genome Institute (JGI-PGF)"/>
            <person name="Walter F."/>
            <person name="Albersmeier A."/>
            <person name="Kalinowski J."/>
            <person name="Ruckert C."/>
        </authorList>
    </citation>
    <scope>NUCLEOTIDE SEQUENCE</scope>
    <source>
        <strain evidence="15">CGMCC 1.15371</strain>
    </source>
</reference>
<evidence type="ECO:0000256" key="5">
    <source>
        <dbReference type="ARBA" id="ARBA00022723"/>
    </source>
</evidence>
<comment type="catalytic activity">
    <reaction evidence="11">
        <text>a tRNA precursor + 2 CTP + ATP = a tRNA with a 3' CCA end + 3 diphosphate</text>
        <dbReference type="Rhea" id="RHEA:14433"/>
        <dbReference type="Rhea" id="RHEA-COMP:10465"/>
        <dbReference type="Rhea" id="RHEA-COMP:10468"/>
        <dbReference type="ChEBI" id="CHEBI:30616"/>
        <dbReference type="ChEBI" id="CHEBI:33019"/>
        <dbReference type="ChEBI" id="CHEBI:37563"/>
        <dbReference type="ChEBI" id="CHEBI:74896"/>
        <dbReference type="ChEBI" id="CHEBI:83071"/>
        <dbReference type="EC" id="2.7.7.72"/>
    </reaction>
</comment>
<dbReference type="GO" id="GO:0004810">
    <property type="term" value="F:CCA tRNA nucleotidyltransferase activity"/>
    <property type="evidence" value="ECO:0007669"/>
    <property type="project" value="UniProtKB-UniRule"/>
</dbReference>
<comment type="caution">
    <text evidence="15">The sequence shown here is derived from an EMBL/GenBank/DDBJ whole genome shotgun (WGS) entry which is preliminary data.</text>
</comment>
<evidence type="ECO:0000256" key="2">
    <source>
        <dbReference type="ARBA" id="ARBA00022679"/>
    </source>
</evidence>
<evidence type="ECO:0000256" key="9">
    <source>
        <dbReference type="ARBA" id="ARBA00022842"/>
    </source>
</evidence>
<evidence type="ECO:0000259" key="12">
    <source>
        <dbReference type="Pfam" id="PF01743"/>
    </source>
</evidence>
<feature type="binding site" evidence="11">
    <location>
        <position position="157"/>
    </location>
    <ligand>
        <name>ATP</name>
        <dbReference type="ChEBI" id="CHEBI:30616"/>
    </ligand>
</feature>
<dbReference type="EC" id="2.7.7.72" evidence="11"/>
<evidence type="ECO:0000256" key="11">
    <source>
        <dbReference type="HAMAP-Rule" id="MF_01263"/>
    </source>
</evidence>
<feature type="binding site" evidence="11">
    <location>
        <position position="27"/>
    </location>
    <ligand>
        <name>ATP</name>
        <dbReference type="ChEBI" id="CHEBI:30616"/>
    </ligand>
</feature>
<protein>
    <recommendedName>
        <fullName evidence="11">CCA-adding enzyme</fullName>
        <ecNumber evidence="11">2.7.7.72</ecNumber>
    </recommendedName>
    <alternativeName>
        <fullName evidence="11">CCA tRNA nucleotidyltransferase</fullName>
    </alternativeName>
    <alternativeName>
        <fullName evidence="11">tRNA CCA-pyrophosphorylase</fullName>
    </alternativeName>
    <alternativeName>
        <fullName evidence="11">tRNA adenylyl-/cytidylyl- transferase</fullName>
    </alternativeName>
    <alternativeName>
        <fullName evidence="11">tRNA nucleotidyltransferase</fullName>
    </alternativeName>
    <alternativeName>
        <fullName evidence="11">tRNA-NT</fullName>
    </alternativeName>
</protein>
<feature type="binding site" evidence="11">
    <location>
        <position position="160"/>
    </location>
    <ligand>
        <name>CTP</name>
        <dbReference type="ChEBI" id="CHEBI:37563"/>
    </ligand>
</feature>
<comment type="subunit">
    <text evidence="11">Homodimer.</text>
</comment>
<evidence type="ECO:0000256" key="10">
    <source>
        <dbReference type="ARBA" id="ARBA00022884"/>
    </source>
</evidence>
<feature type="binding site" evidence="11">
    <location>
        <position position="154"/>
    </location>
    <ligand>
        <name>CTP</name>
        <dbReference type="ChEBI" id="CHEBI:37563"/>
    </ligand>
</feature>
<dbReference type="Gene3D" id="1.10.246.80">
    <property type="match status" value="1"/>
</dbReference>
<dbReference type="SUPFAM" id="SSF81891">
    <property type="entry name" value="Poly A polymerase C-terminal region-like"/>
    <property type="match status" value="1"/>
</dbReference>